<sequence>MHWYLNSKSRNGDCNQPSASATLYDHPHHARRKESAEPISRTRAPPSRPSRRRQTLPLLSSARPGAGTDPGCAHAKSYQGHAKAWSPRRGGRAGPELMMHPFPVPSDRPYERAAGVPQARTRPVALAEQRTTSALCAERARIPRAARSLAVCVRPAHNAPCVEGAPTSPYFTSALYFP</sequence>
<proteinExistence type="predicted"/>
<accession>A0ACC1NY96</accession>
<keyword evidence="2" id="KW-1185">Reference proteome</keyword>
<evidence type="ECO:0000313" key="2">
    <source>
        <dbReference type="Proteomes" id="UP001144978"/>
    </source>
</evidence>
<evidence type="ECO:0000313" key="1">
    <source>
        <dbReference type="EMBL" id="KAJ2983753.1"/>
    </source>
</evidence>
<organism evidence="1 2">
    <name type="scientific">Trametes sanguinea</name>
    <dbReference type="NCBI Taxonomy" id="158606"/>
    <lineage>
        <taxon>Eukaryota</taxon>
        <taxon>Fungi</taxon>
        <taxon>Dikarya</taxon>
        <taxon>Basidiomycota</taxon>
        <taxon>Agaricomycotina</taxon>
        <taxon>Agaricomycetes</taxon>
        <taxon>Polyporales</taxon>
        <taxon>Polyporaceae</taxon>
        <taxon>Trametes</taxon>
    </lineage>
</organism>
<comment type="caution">
    <text evidence="1">The sequence shown here is derived from an EMBL/GenBank/DDBJ whole genome shotgun (WGS) entry which is preliminary data.</text>
</comment>
<dbReference type="Proteomes" id="UP001144978">
    <property type="component" value="Unassembled WGS sequence"/>
</dbReference>
<dbReference type="EMBL" id="JANSHE010003867">
    <property type="protein sequence ID" value="KAJ2983753.1"/>
    <property type="molecule type" value="Genomic_DNA"/>
</dbReference>
<reference evidence="1" key="1">
    <citation type="submission" date="2022-08" db="EMBL/GenBank/DDBJ databases">
        <title>Genome Sequence of Pycnoporus sanguineus.</title>
        <authorList>
            <person name="Buettner E."/>
        </authorList>
    </citation>
    <scope>NUCLEOTIDE SEQUENCE</scope>
    <source>
        <strain evidence="1">CG-C14</strain>
    </source>
</reference>
<protein>
    <submittedName>
        <fullName evidence="1">Uncharacterized protein</fullName>
    </submittedName>
</protein>
<name>A0ACC1NY96_9APHY</name>
<gene>
    <name evidence="1" type="ORF">NUW54_g10597</name>
</gene>